<keyword evidence="1" id="KW-0472">Membrane</keyword>
<gene>
    <name evidence="3" type="ORF">GGX14DRAFT_480375</name>
</gene>
<organism evidence="3 4">
    <name type="scientific">Mycena pura</name>
    <dbReference type="NCBI Taxonomy" id="153505"/>
    <lineage>
        <taxon>Eukaryota</taxon>
        <taxon>Fungi</taxon>
        <taxon>Dikarya</taxon>
        <taxon>Basidiomycota</taxon>
        <taxon>Agaricomycotina</taxon>
        <taxon>Agaricomycetes</taxon>
        <taxon>Agaricomycetidae</taxon>
        <taxon>Agaricales</taxon>
        <taxon>Marasmiineae</taxon>
        <taxon>Mycenaceae</taxon>
        <taxon>Mycena</taxon>
    </lineage>
</organism>
<feature type="transmembrane region" description="Helical" evidence="1">
    <location>
        <begin position="443"/>
        <end position="463"/>
    </location>
</feature>
<dbReference type="Gene3D" id="3.40.50.1240">
    <property type="entry name" value="Phosphoglycerate mutase-like"/>
    <property type="match status" value="1"/>
</dbReference>
<protein>
    <submittedName>
        <fullName evidence="3">Histidine phosphatase superfamily</fullName>
    </submittedName>
</protein>
<dbReference type="GO" id="GO:0016791">
    <property type="term" value="F:phosphatase activity"/>
    <property type="evidence" value="ECO:0007669"/>
    <property type="project" value="TreeGrafter"/>
</dbReference>
<keyword evidence="2" id="KW-0732">Signal</keyword>
<evidence type="ECO:0000313" key="4">
    <source>
        <dbReference type="Proteomes" id="UP001219525"/>
    </source>
</evidence>
<dbReference type="AlphaFoldDB" id="A0AAD6UQD5"/>
<dbReference type="EMBL" id="JARJCW010000123">
    <property type="protein sequence ID" value="KAJ7192197.1"/>
    <property type="molecule type" value="Genomic_DNA"/>
</dbReference>
<keyword evidence="4" id="KW-1185">Reference proteome</keyword>
<evidence type="ECO:0000256" key="2">
    <source>
        <dbReference type="SAM" id="SignalP"/>
    </source>
</evidence>
<evidence type="ECO:0000256" key="1">
    <source>
        <dbReference type="SAM" id="Phobius"/>
    </source>
</evidence>
<feature type="signal peptide" evidence="2">
    <location>
        <begin position="1"/>
        <end position="21"/>
    </location>
</feature>
<name>A0AAD6UQD5_9AGAR</name>
<dbReference type="PANTHER" id="PTHR11567">
    <property type="entry name" value="ACID PHOSPHATASE-RELATED"/>
    <property type="match status" value="1"/>
</dbReference>
<dbReference type="Proteomes" id="UP001219525">
    <property type="component" value="Unassembled WGS sequence"/>
</dbReference>
<dbReference type="PANTHER" id="PTHR11567:SF142">
    <property type="entry name" value="PHOSPHOGLYCERATE MUTASE-LIKE PROTEIN"/>
    <property type="match status" value="1"/>
</dbReference>
<dbReference type="InterPro" id="IPR050645">
    <property type="entry name" value="Histidine_acid_phosphatase"/>
</dbReference>
<proteinExistence type="predicted"/>
<reference evidence="3" key="1">
    <citation type="submission" date="2023-03" db="EMBL/GenBank/DDBJ databases">
        <title>Massive genome expansion in bonnet fungi (Mycena s.s.) driven by repeated elements and novel gene families across ecological guilds.</title>
        <authorList>
            <consortium name="Lawrence Berkeley National Laboratory"/>
            <person name="Harder C.B."/>
            <person name="Miyauchi S."/>
            <person name="Viragh M."/>
            <person name="Kuo A."/>
            <person name="Thoen E."/>
            <person name="Andreopoulos B."/>
            <person name="Lu D."/>
            <person name="Skrede I."/>
            <person name="Drula E."/>
            <person name="Henrissat B."/>
            <person name="Morin E."/>
            <person name="Kohler A."/>
            <person name="Barry K."/>
            <person name="LaButti K."/>
            <person name="Morin E."/>
            <person name="Salamov A."/>
            <person name="Lipzen A."/>
            <person name="Mereny Z."/>
            <person name="Hegedus B."/>
            <person name="Baldrian P."/>
            <person name="Stursova M."/>
            <person name="Weitz H."/>
            <person name="Taylor A."/>
            <person name="Grigoriev I.V."/>
            <person name="Nagy L.G."/>
            <person name="Martin F."/>
            <person name="Kauserud H."/>
        </authorList>
    </citation>
    <scope>NUCLEOTIDE SEQUENCE</scope>
    <source>
        <strain evidence="3">9144</strain>
    </source>
</reference>
<sequence>MTGRHPAFNIKCLMRFSLAIACVDVLRLLPSHHACTTRSSSLKVPIHPSQMSDILGAIIIARNGDRTEFYQDPKTYAASLTDSTALGVSDLHSLGEQLHATYLTPGSSSFISTMSVDRADTQQVKVRSKAGGEGSVVFDSAIALLQGLFPPTPKNKVTLADGRVVTAPLGGYQYVPLETVEPGNDRSMESWTDCPAFQKHISAFHQSDAFKAKAKEAAPFFNEARDYLFGRPATLENIIYDFMNNQLTYNQTYAFRLPPTLIEQARGLADFHEDGVFSDKEANGVGNIAGRTLMHTILNSLERVAFNGDPLQMMVIQTSYQPFISIFHQTDMVKQNPALKAIPNFGAALAIELRRGAPPDSRDFLRFKFQNGTTDAKGWQLVHPFGNKADIPLTEFIYRAEGAAITSNRQWAEVCGASTAAYSDGVRVPSAATEVLETAGRNAVPFVLGSFLMLLLFVVTGVVRARRARAAQRIRLPAEDVETALMRTTPPMEKVRSI</sequence>
<keyword evidence="1" id="KW-0812">Transmembrane</keyword>
<dbReference type="InterPro" id="IPR029033">
    <property type="entry name" value="His_PPase_superfam"/>
</dbReference>
<keyword evidence="1" id="KW-1133">Transmembrane helix</keyword>
<accession>A0AAD6UQD5</accession>
<comment type="caution">
    <text evidence="3">The sequence shown here is derived from an EMBL/GenBank/DDBJ whole genome shotgun (WGS) entry which is preliminary data.</text>
</comment>
<dbReference type="SUPFAM" id="SSF53254">
    <property type="entry name" value="Phosphoglycerate mutase-like"/>
    <property type="match status" value="1"/>
</dbReference>
<evidence type="ECO:0000313" key="3">
    <source>
        <dbReference type="EMBL" id="KAJ7192197.1"/>
    </source>
</evidence>
<feature type="chain" id="PRO_5042090144" evidence="2">
    <location>
        <begin position="22"/>
        <end position="498"/>
    </location>
</feature>